<dbReference type="InterPro" id="IPR036097">
    <property type="entry name" value="HisK_dim/P_sf"/>
</dbReference>
<evidence type="ECO:0000256" key="5">
    <source>
        <dbReference type="ARBA" id="ARBA00022679"/>
    </source>
</evidence>
<dbReference type="SUPFAM" id="SSF55874">
    <property type="entry name" value="ATPase domain of HSP90 chaperone/DNA topoisomerase II/histidine kinase"/>
    <property type="match status" value="1"/>
</dbReference>
<evidence type="ECO:0000256" key="10">
    <source>
        <dbReference type="ARBA" id="ARBA00023136"/>
    </source>
</evidence>
<evidence type="ECO:0000256" key="9">
    <source>
        <dbReference type="ARBA" id="ARBA00023012"/>
    </source>
</evidence>
<dbReference type="PANTHER" id="PTHR45436">
    <property type="entry name" value="SENSOR HISTIDINE KINASE YKOH"/>
    <property type="match status" value="1"/>
</dbReference>
<organism evidence="14 15">
    <name type="scientific">Longivirga aurantiaca</name>
    <dbReference type="NCBI Taxonomy" id="1837743"/>
    <lineage>
        <taxon>Bacteria</taxon>
        <taxon>Bacillati</taxon>
        <taxon>Actinomycetota</taxon>
        <taxon>Actinomycetes</taxon>
        <taxon>Sporichthyales</taxon>
        <taxon>Sporichthyaceae</taxon>
        <taxon>Longivirga</taxon>
    </lineage>
</organism>
<feature type="transmembrane region" description="Helical" evidence="12">
    <location>
        <begin position="133"/>
        <end position="153"/>
    </location>
</feature>
<dbReference type="InterPro" id="IPR005467">
    <property type="entry name" value="His_kinase_dom"/>
</dbReference>
<dbReference type="Pfam" id="PF00512">
    <property type="entry name" value="HisKA"/>
    <property type="match status" value="1"/>
</dbReference>
<dbReference type="SMART" id="SM00387">
    <property type="entry name" value="HATPase_c"/>
    <property type="match status" value="1"/>
</dbReference>
<sequence>MRRRILLLVFSTTLFALTLLGVVLMTVIWQMTTGAAQSRADGAASKLATDVQAKVALGVRPTVEDLEPFAVSNGAYIEVVVPKDQRWGPAFVLSAGEPFDGAGFVGTAKDDSVTATVAISTASKVQQVVGQGLIVLAISLGALAAAMAVAWFYTRRLTQPFEDFKEFIASVATGDRRGLKKRYGLAEIDMVAEVLDTGVSRFDQMLERERQATQDASHQLKSPLTAISMRLEEIAMTDDLDVAHEEATVALAQVERLAGVVDEVVGVMRGQRSSMPVEFAVDSMVRDQVQEWLPAYRAAGRDLRVSGRDGIRVVAEPGAQAQALATLLENSLAHGAGITTVRIRLTSGWAVVEVADEGDGVAPELEGQVFDRTVSGGGSSGLGLAVARTLVSGDGGRLELISPRPAVFAIFLPALPETEPRAGVGQEPQADVAIAASSAASTSSGNTQRR</sequence>
<dbReference type="Proteomes" id="UP001596138">
    <property type="component" value="Unassembled WGS sequence"/>
</dbReference>
<reference evidence="15" key="1">
    <citation type="journal article" date="2019" name="Int. J. Syst. Evol. Microbiol.">
        <title>The Global Catalogue of Microorganisms (GCM) 10K type strain sequencing project: providing services to taxonomists for standard genome sequencing and annotation.</title>
        <authorList>
            <consortium name="The Broad Institute Genomics Platform"/>
            <consortium name="The Broad Institute Genome Sequencing Center for Infectious Disease"/>
            <person name="Wu L."/>
            <person name="Ma J."/>
        </authorList>
    </citation>
    <scope>NUCLEOTIDE SEQUENCE [LARGE SCALE GENOMIC DNA]</scope>
    <source>
        <strain evidence="15">CGMCC 4.7317</strain>
    </source>
</reference>
<evidence type="ECO:0000256" key="12">
    <source>
        <dbReference type="SAM" id="Phobius"/>
    </source>
</evidence>
<keyword evidence="5" id="KW-0808">Transferase</keyword>
<evidence type="ECO:0000256" key="1">
    <source>
        <dbReference type="ARBA" id="ARBA00000085"/>
    </source>
</evidence>
<dbReference type="CDD" id="cd00082">
    <property type="entry name" value="HisKA"/>
    <property type="match status" value="1"/>
</dbReference>
<gene>
    <name evidence="14" type="ORF">ACFQGU_03175</name>
</gene>
<dbReference type="PROSITE" id="PS50109">
    <property type="entry name" value="HIS_KIN"/>
    <property type="match status" value="1"/>
</dbReference>
<dbReference type="EC" id="2.7.13.3" evidence="3"/>
<keyword evidence="4" id="KW-0597">Phosphoprotein</keyword>
<dbReference type="EMBL" id="JBHSTI010000002">
    <property type="protein sequence ID" value="MFC6236865.1"/>
    <property type="molecule type" value="Genomic_DNA"/>
</dbReference>
<dbReference type="Pfam" id="PF02518">
    <property type="entry name" value="HATPase_c"/>
    <property type="match status" value="1"/>
</dbReference>
<evidence type="ECO:0000256" key="4">
    <source>
        <dbReference type="ARBA" id="ARBA00022553"/>
    </source>
</evidence>
<dbReference type="InterPro" id="IPR036890">
    <property type="entry name" value="HATPase_C_sf"/>
</dbReference>
<dbReference type="InterPro" id="IPR004358">
    <property type="entry name" value="Sig_transdc_His_kin-like_C"/>
</dbReference>
<feature type="region of interest" description="Disordered" evidence="11">
    <location>
        <begin position="419"/>
        <end position="450"/>
    </location>
</feature>
<dbReference type="InterPro" id="IPR050428">
    <property type="entry name" value="TCS_sensor_his_kinase"/>
</dbReference>
<keyword evidence="9" id="KW-0902">Two-component regulatory system</keyword>
<evidence type="ECO:0000256" key="2">
    <source>
        <dbReference type="ARBA" id="ARBA00004236"/>
    </source>
</evidence>
<comment type="subcellular location">
    <subcellularLocation>
        <location evidence="2">Cell membrane</location>
    </subcellularLocation>
</comment>
<comment type="caution">
    <text evidence="14">The sequence shown here is derived from an EMBL/GenBank/DDBJ whole genome shotgun (WGS) entry which is preliminary data.</text>
</comment>
<name>A0ABW1SXT1_9ACTN</name>
<evidence type="ECO:0000256" key="11">
    <source>
        <dbReference type="SAM" id="MobiDB-lite"/>
    </source>
</evidence>
<feature type="domain" description="Histidine kinase" evidence="13">
    <location>
        <begin position="215"/>
        <end position="416"/>
    </location>
</feature>
<dbReference type="InterPro" id="IPR003594">
    <property type="entry name" value="HATPase_dom"/>
</dbReference>
<dbReference type="GO" id="GO:0016301">
    <property type="term" value="F:kinase activity"/>
    <property type="evidence" value="ECO:0007669"/>
    <property type="project" value="UniProtKB-KW"/>
</dbReference>
<dbReference type="Gene3D" id="3.30.565.10">
    <property type="entry name" value="Histidine kinase-like ATPase, C-terminal domain"/>
    <property type="match status" value="1"/>
</dbReference>
<evidence type="ECO:0000256" key="8">
    <source>
        <dbReference type="ARBA" id="ARBA00022989"/>
    </source>
</evidence>
<dbReference type="SUPFAM" id="SSF47384">
    <property type="entry name" value="Homodimeric domain of signal transducing histidine kinase"/>
    <property type="match status" value="1"/>
</dbReference>
<evidence type="ECO:0000256" key="3">
    <source>
        <dbReference type="ARBA" id="ARBA00012438"/>
    </source>
</evidence>
<dbReference type="InterPro" id="IPR003661">
    <property type="entry name" value="HisK_dim/P_dom"/>
</dbReference>
<feature type="compositionally biased region" description="Low complexity" evidence="11">
    <location>
        <begin position="433"/>
        <end position="444"/>
    </location>
</feature>
<evidence type="ECO:0000313" key="14">
    <source>
        <dbReference type="EMBL" id="MFC6236865.1"/>
    </source>
</evidence>
<evidence type="ECO:0000259" key="13">
    <source>
        <dbReference type="PROSITE" id="PS50109"/>
    </source>
</evidence>
<comment type="catalytic activity">
    <reaction evidence="1">
        <text>ATP + protein L-histidine = ADP + protein N-phospho-L-histidine.</text>
        <dbReference type="EC" id="2.7.13.3"/>
    </reaction>
</comment>
<protein>
    <recommendedName>
        <fullName evidence="3">histidine kinase</fullName>
        <ecNumber evidence="3">2.7.13.3</ecNumber>
    </recommendedName>
</protein>
<dbReference type="Gene3D" id="1.10.287.130">
    <property type="match status" value="1"/>
</dbReference>
<evidence type="ECO:0000256" key="6">
    <source>
        <dbReference type="ARBA" id="ARBA00022692"/>
    </source>
</evidence>
<dbReference type="PRINTS" id="PR00344">
    <property type="entry name" value="BCTRLSENSOR"/>
</dbReference>
<dbReference type="RefSeq" id="WP_386763897.1">
    <property type="nucleotide sequence ID" value="NZ_JBHSTI010000002.1"/>
</dbReference>
<keyword evidence="7 14" id="KW-0418">Kinase</keyword>
<evidence type="ECO:0000256" key="7">
    <source>
        <dbReference type="ARBA" id="ARBA00022777"/>
    </source>
</evidence>
<dbReference type="PANTHER" id="PTHR45436:SF5">
    <property type="entry name" value="SENSOR HISTIDINE KINASE TRCS"/>
    <property type="match status" value="1"/>
</dbReference>
<keyword evidence="15" id="KW-1185">Reference proteome</keyword>
<proteinExistence type="predicted"/>
<accession>A0ABW1SXT1</accession>
<keyword evidence="6 12" id="KW-0812">Transmembrane</keyword>
<keyword evidence="8 12" id="KW-1133">Transmembrane helix</keyword>
<keyword evidence="10 12" id="KW-0472">Membrane</keyword>
<dbReference type="SMART" id="SM00388">
    <property type="entry name" value="HisKA"/>
    <property type="match status" value="1"/>
</dbReference>
<evidence type="ECO:0000313" key="15">
    <source>
        <dbReference type="Proteomes" id="UP001596138"/>
    </source>
</evidence>